<evidence type="ECO:0000256" key="8">
    <source>
        <dbReference type="SAM" id="SignalP"/>
    </source>
</evidence>
<dbReference type="PANTHER" id="PTHR35093">
    <property type="entry name" value="OUTER MEMBRANE PROTEIN NMB0088-RELATED"/>
    <property type="match status" value="1"/>
</dbReference>
<dbReference type="OrthoDB" id="9542at2"/>
<evidence type="ECO:0000256" key="6">
    <source>
        <dbReference type="ARBA" id="ARBA00023136"/>
    </source>
</evidence>
<keyword evidence="7" id="KW-0998">Cell outer membrane</keyword>
<keyword evidence="3" id="KW-1134">Transmembrane beta strand</keyword>
<protein>
    <submittedName>
        <fullName evidence="9">Aromatic hydrocarbon degradation protein</fullName>
    </submittedName>
</protein>
<dbReference type="GO" id="GO:0015483">
    <property type="term" value="F:long-chain fatty acid transporting porin activity"/>
    <property type="evidence" value="ECO:0007669"/>
    <property type="project" value="TreeGrafter"/>
</dbReference>
<keyword evidence="4" id="KW-0812">Transmembrane</keyword>
<evidence type="ECO:0000256" key="4">
    <source>
        <dbReference type="ARBA" id="ARBA00022692"/>
    </source>
</evidence>
<gene>
    <name evidence="9" type="ORF">FJR48_10450</name>
</gene>
<dbReference type="InterPro" id="IPR005017">
    <property type="entry name" value="OMPP1/FadL/TodX"/>
</dbReference>
<proteinExistence type="inferred from homology"/>
<evidence type="ECO:0000256" key="2">
    <source>
        <dbReference type="ARBA" id="ARBA00008163"/>
    </source>
</evidence>
<dbReference type="EMBL" id="CP043617">
    <property type="protein sequence ID" value="QFR50124.1"/>
    <property type="molecule type" value="Genomic_DNA"/>
</dbReference>
<dbReference type="KEGG" id="sulg:FJR48_10450"/>
<dbReference type="RefSeq" id="WP_152308072.1">
    <property type="nucleotide sequence ID" value="NZ_CP043617.1"/>
</dbReference>
<dbReference type="Proteomes" id="UP000326944">
    <property type="component" value="Chromosome"/>
</dbReference>
<sequence>MKKIALVSLIASSVLMAGGYKIPETSTNAVALGAANIAHNHENADAAYYNPAKMVFMKDQNYLEVDAMYIGLDKIKYTGTVASTGPYSLKSEKEDFFVPSLNYVSSKVGEHNARVGISVTVPGGLSKRWKTAPAKTFAEEFTLEVVEINPTIAIQLSENLGFAAGFRIVDAEGVVKSNGVMNIPTLGGLGTASRDMTGDTVDTGYNLALAYQGTDLELGLTYRSKVNLSVEGNANLTTSYLGGSVYNSKASVSIPLPAALSLAAAYNFTPNTTVEFVYEKNYWSAYKSLDFDYDGTEGVALGAIFGSPISKNWKDTIAYRLGVTHKMDKTTLMAGIVIDETPVPDATIGFELPDSDSISVSLGGRYEVNNKLDIGLSGLYSMREDRTVNNATLSGKFADSNVLLVSMGIGYKF</sequence>
<organism evidence="9 10">
    <name type="scientific">Sulfurimonas lithotrophica</name>
    <dbReference type="NCBI Taxonomy" id="2590022"/>
    <lineage>
        <taxon>Bacteria</taxon>
        <taxon>Pseudomonadati</taxon>
        <taxon>Campylobacterota</taxon>
        <taxon>Epsilonproteobacteria</taxon>
        <taxon>Campylobacterales</taxon>
        <taxon>Sulfurimonadaceae</taxon>
        <taxon>Sulfurimonas</taxon>
    </lineage>
</organism>
<evidence type="ECO:0000256" key="7">
    <source>
        <dbReference type="ARBA" id="ARBA00023237"/>
    </source>
</evidence>
<keyword evidence="10" id="KW-1185">Reference proteome</keyword>
<accession>A0A5P8P361</accession>
<dbReference type="GO" id="GO:0009279">
    <property type="term" value="C:cell outer membrane"/>
    <property type="evidence" value="ECO:0007669"/>
    <property type="project" value="UniProtKB-SubCell"/>
</dbReference>
<evidence type="ECO:0000256" key="3">
    <source>
        <dbReference type="ARBA" id="ARBA00022452"/>
    </source>
</evidence>
<dbReference type="AlphaFoldDB" id="A0A5P8P361"/>
<dbReference type="SUPFAM" id="SSF56935">
    <property type="entry name" value="Porins"/>
    <property type="match status" value="1"/>
</dbReference>
<comment type="subcellular location">
    <subcellularLocation>
        <location evidence="1">Cell outer membrane</location>
        <topology evidence="1">Multi-pass membrane protein</topology>
    </subcellularLocation>
</comment>
<dbReference type="Gene3D" id="2.40.160.60">
    <property type="entry name" value="Outer membrane protein transport protein (OMPP1/FadL/TodX)"/>
    <property type="match status" value="1"/>
</dbReference>
<name>A0A5P8P361_9BACT</name>
<evidence type="ECO:0000256" key="5">
    <source>
        <dbReference type="ARBA" id="ARBA00022729"/>
    </source>
</evidence>
<dbReference type="PANTHER" id="PTHR35093:SF8">
    <property type="entry name" value="OUTER MEMBRANE PROTEIN NMB0088-RELATED"/>
    <property type="match status" value="1"/>
</dbReference>
<keyword evidence="6" id="KW-0472">Membrane</keyword>
<comment type="similarity">
    <text evidence="2">Belongs to the OmpP1/FadL family.</text>
</comment>
<evidence type="ECO:0000313" key="10">
    <source>
        <dbReference type="Proteomes" id="UP000326944"/>
    </source>
</evidence>
<feature type="chain" id="PRO_5025029118" evidence="8">
    <location>
        <begin position="18"/>
        <end position="413"/>
    </location>
</feature>
<evidence type="ECO:0000313" key="9">
    <source>
        <dbReference type="EMBL" id="QFR50124.1"/>
    </source>
</evidence>
<reference evidence="9 10" key="1">
    <citation type="submission" date="2019-09" db="EMBL/GenBank/DDBJ databases">
        <title>Sulfurimonas gotlandica sp. nov., a chemoautotrophic and psychrotolerant epsilonproteobacterium isolated from a pelagic redoxcline, and an emended description of the genus Sulfurimonas.</title>
        <authorList>
            <person name="Wang S."/>
            <person name="Jiang L."/>
            <person name="Shao S."/>
        </authorList>
    </citation>
    <scope>NUCLEOTIDE SEQUENCE [LARGE SCALE GENOMIC DNA]</scope>
    <source>
        <strain evidence="9 10">GYSZ_1</strain>
    </source>
</reference>
<evidence type="ECO:0000256" key="1">
    <source>
        <dbReference type="ARBA" id="ARBA00004571"/>
    </source>
</evidence>
<keyword evidence="5 8" id="KW-0732">Signal</keyword>
<dbReference type="Pfam" id="PF03349">
    <property type="entry name" value="Toluene_X"/>
    <property type="match status" value="1"/>
</dbReference>
<feature type="signal peptide" evidence="8">
    <location>
        <begin position="1"/>
        <end position="17"/>
    </location>
</feature>